<evidence type="ECO:0000256" key="4">
    <source>
        <dbReference type="ARBA" id="ARBA00022692"/>
    </source>
</evidence>
<keyword evidence="4 10" id="KW-0812">Transmembrane</keyword>
<evidence type="ECO:0000256" key="8">
    <source>
        <dbReference type="ARBA" id="ARBA00023136"/>
    </source>
</evidence>
<proteinExistence type="inferred from homology"/>
<evidence type="ECO:0000256" key="10">
    <source>
        <dbReference type="SAM" id="Phobius"/>
    </source>
</evidence>
<dbReference type="AlphaFoldDB" id="A0A1D1UFQ1"/>
<feature type="compositionally biased region" description="Polar residues" evidence="9">
    <location>
        <begin position="99"/>
        <end position="110"/>
    </location>
</feature>
<dbReference type="Proteomes" id="UP000186922">
    <property type="component" value="Unassembled WGS sequence"/>
</dbReference>
<evidence type="ECO:0000256" key="5">
    <source>
        <dbReference type="ARBA" id="ARBA00022919"/>
    </source>
</evidence>
<dbReference type="GO" id="GO:0033188">
    <property type="term" value="F:sphingomyelin synthase activity"/>
    <property type="evidence" value="ECO:0007669"/>
    <property type="project" value="TreeGrafter"/>
</dbReference>
<reference evidence="12 13" key="1">
    <citation type="journal article" date="2016" name="Nat. Commun.">
        <title>Extremotolerant tardigrade genome and improved radiotolerance of human cultured cells by tardigrade-unique protein.</title>
        <authorList>
            <person name="Hashimoto T."/>
            <person name="Horikawa D.D."/>
            <person name="Saito Y."/>
            <person name="Kuwahara H."/>
            <person name="Kozuka-Hata H."/>
            <person name="Shin-I T."/>
            <person name="Minakuchi Y."/>
            <person name="Ohishi K."/>
            <person name="Motoyama A."/>
            <person name="Aizu T."/>
            <person name="Enomoto A."/>
            <person name="Kondo K."/>
            <person name="Tanaka S."/>
            <person name="Hara Y."/>
            <person name="Koshikawa S."/>
            <person name="Sagara H."/>
            <person name="Miura T."/>
            <person name="Yokobori S."/>
            <person name="Miyagawa K."/>
            <person name="Suzuki Y."/>
            <person name="Kubo T."/>
            <person name="Oyama M."/>
            <person name="Kohara Y."/>
            <person name="Fujiyama A."/>
            <person name="Arakawa K."/>
            <person name="Katayama T."/>
            <person name="Toyoda A."/>
            <person name="Kunieda T."/>
        </authorList>
    </citation>
    <scope>NUCLEOTIDE SEQUENCE [LARGE SCALE GENOMIC DNA]</scope>
    <source>
        <strain evidence="12 13">YOKOZUNA-1</strain>
    </source>
</reference>
<keyword evidence="8 10" id="KW-0472">Membrane</keyword>
<protein>
    <recommendedName>
        <fullName evidence="11">Sphingomyelin synthase-like domain-containing protein</fullName>
    </recommendedName>
</protein>
<feature type="transmembrane region" description="Helical" evidence="10">
    <location>
        <begin position="203"/>
        <end position="226"/>
    </location>
</feature>
<gene>
    <name evidence="12" type="primary">RvY_00235-1</name>
    <name evidence="12" type="synonym">RvY_00235.1</name>
    <name evidence="12" type="ORF">RvY_00235</name>
</gene>
<organism evidence="12 13">
    <name type="scientific">Ramazzottius varieornatus</name>
    <name type="common">Water bear</name>
    <name type="synonym">Tardigrade</name>
    <dbReference type="NCBI Taxonomy" id="947166"/>
    <lineage>
        <taxon>Eukaryota</taxon>
        <taxon>Metazoa</taxon>
        <taxon>Ecdysozoa</taxon>
        <taxon>Tardigrada</taxon>
        <taxon>Eutardigrada</taxon>
        <taxon>Parachela</taxon>
        <taxon>Hypsibioidea</taxon>
        <taxon>Ramazzottiidae</taxon>
        <taxon>Ramazzottius</taxon>
    </lineage>
</organism>
<dbReference type="Pfam" id="PF14360">
    <property type="entry name" value="PAP2_C"/>
    <property type="match status" value="1"/>
</dbReference>
<sequence length="401" mass="45284">MGSCSGFHSRNSSRDNHVTSSALYIPLANLEDNATKLLHNSASSPSLLVESENGSDSSEFLIKLEDNLSSCFRNVVIDFENEPSTRNDTPESKLVSLNGGHSRQLSTSSTDDFRPSKLYPEERLKTLLAFVFLATCLFCTTLALATVHDRRPEGPPLPDVIFSIVPQWDLGLAISEYLIMVCVYPVIAMAAFHRFRWILFRRIFTIVGILYLGRAVTMLVTAVPVANTNYFCAPKMNITGPTTILFRAWTLMTGFGLSVNGKHIFCGDYIYSGHTCMLVLCSLLYHEYLPRKGWLVKGLRAVFFTCAAMGVILVTISRGHYTVDVIIAYCVTTAVFHTYHTIAAYSVLKTNSQNNHLARLWFFRLLAYFEENVPEGKLPVRFNWPLPWPQRYLNWKLDFTE</sequence>
<dbReference type="OrthoDB" id="422827at2759"/>
<name>A0A1D1UFQ1_RAMVA</name>
<feature type="region of interest" description="Disordered" evidence="9">
    <location>
        <begin position="82"/>
        <end position="110"/>
    </location>
</feature>
<dbReference type="InterPro" id="IPR045221">
    <property type="entry name" value="Sphingomyelin_synth-like"/>
</dbReference>
<dbReference type="GO" id="GO:0005886">
    <property type="term" value="C:plasma membrane"/>
    <property type="evidence" value="ECO:0007669"/>
    <property type="project" value="TreeGrafter"/>
</dbReference>
<dbReference type="GO" id="GO:0047493">
    <property type="term" value="F:ceramide cholinephosphotransferase activity"/>
    <property type="evidence" value="ECO:0007669"/>
    <property type="project" value="TreeGrafter"/>
</dbReference>
<dbReference type="STRING" id="947166.A0A1D1UFQ1"/>
<evidence type="ECO:0000313" key="12">
    <source>
        <dbReference type="EMBL" id="GAU87370.1"/>
    </source>
</evidence>
<evidence type="ECO:0000256" key="2">
    <source>
        <dbReference type="ARBA" id="ARBA00005441"/>
    </source>
</evidence>
<keyword evidence="6 10" id="KW-1133">Transmembrane helix</keyword>
<dbReference type="GO" id="GO:0000139">
    <property type="term" value="C:Golgi membrane"/>
    <property type="evidence" value="ECO:0007669"/>
    <property type="project" value="TreeGrafter"/>
</dbReference>
<keyword evidence="7" id="KW-0443">Lipid metabolism</keyword>
<feature type="transmembrane region" description="Helical" evidence="10">
    <location>
        <begin position="326"/>
        <end position="348"/>
    </location>
</feature>
<evidence type="ECO:0000256" key="1">
    <source>
        <dbReference type="ARBA" id="ARBA00004141"/>
    </source>
</evidence>
<dbReference type="GO" id="GO:0046513">
    <property type="term" value="P:ceramide biosynthetic process"/>
    <property type="evidence" value="ECO:0007669"/>
    <property type="project" value="TreeGrafter"/>
</dbReference>
<keyword evidence="3" id="KW-0808">Transferase</keyword>
<dbReference type="GO" id="GO:0005789">
    <property type="term" value="C:endoplasmic reticulum membrane"/>
    <property type="evidence" value="ECO:0007669"/>
    <property type="project" value="TreeGrafter"/>
</dbReference>
<dbReference type="InterPro" id="IPR025749">
    <property type="entry name" value="Sphingomyelin_synth-like_dom"/>
</dbReference>
<evidence type="ECO:0000256" key="3">
    <source>
        <dbReference type="ARBA" id="ARBA00022679"/>
    </source>
</evidence>
<feature type="transmembrane region" description="Helical" evidence="10">
    <location>
        <begin position="301"/>
        <end position="320"/>
    </location>
</feature>
<feature type="domain" description="Sphingomyelin synthase-like" evidence="11">
    <location>
        <begin position="266"/>
        <end position="341"/>
    </location>
</feature>
<keyword evidence="13" id="KW-1185">Reference proteome</keyword>
<dbReference type="PANTHER" id="PTHR21290">
    <property type="entry name" value="SPHINGOMYELIN SYNTHETASE"/>
    <property type="match status" value="1"/>
</dbReference>
<evidence type="ECO:0000256" key="7">
    <source>
        <dbReference type="ARBA" id="ARBA00023098"/>
    </source>
</evidence>
<feature type="transmembrane region" description="Helical" evidence="10">
    <location>
        <begin position="168"/>
        <end position="191"/>
    </location>
</feature>
<comment type="subcellular location">
    <subcellularLocation>
        <location evidence="1">Membrane</location>
        <topology evidence="1">Multi-pass membrane protein</topology>
    </subcellularLocation>
</comment>
<comment type="similarity">
    <text evidence="2">Belongs to the sphingomyelin synthase family.</text>
</comment>
<accession>A0A1D1UFQ1</accession>
<evidence type="ECO:0000259" key="11">
    <source>
        <dbReference type="Pfam" id="PF14360"/>
    </source>
</evidence>
<comment type="caution">
    <text evidence="12">The sequence shown here is derived from an EMBL/GenBank/DDBJ whole genome shotgun (WGS) entry which is preliminary data.</text>
</comment>
<dbReference type="GO" id="GO:0006686">
    <property type="term" value="P:sphingomyelin biosynthetic process"/>
    <property type="evidence" value="ECO:0007669"/>
    <property type="project" value="TreeGrafter"/>
</dbReference>
<evidence type="ECO:0000256" key="6">
    <source>
        <dbReference type="ARBA" id="ARBA00022989"/>
    </source>
</evidence>
<evidence type="ECO:0000256" key="9">
    <source>
        <dbReference type="SAM" id="MobiDB-lite"/>
    </source>
</evidence>
<dbReference type="EMBL" id="BDGG01000001">
    <property type="protein sequence ID" value="GAU87370.1"/>
    <property type="molecule type" value="Genomic_DNA"/>
</dbReference>
<feature type="transmembrane region" description="Helical" evidence="10">
    <location>
        <begin position="269"/>
        <end position="289"/>
    </location>
</feature>
<evidence type="ECO:0000313" key="13">
    <source>
        <dbReference type="Proteomes" id="UP000186922"/>
    </source>
</evidence>
<keyword evidence="5" id="KW-0746">Sphingolipid metabolism</keyword>
<feature type="transmembrane region" description="Helical" evidence="10">
    <location>
        <begin position="127"/>
        <end position="148"/>
    </location>
</feature>
<dbReference type="PANTHER" id="PTHR21290:SF27">
    <property type="entry name" value="PHOSPHATIDYLCHOLINE:CERAMIDE CHOLINEPHOSPHOTRANSFERASE 1"/>
    <property type="match status" value="1"/>
</dbReference>